<gene>
    <name evidence="1" type="ORF">ERW49_18230</name>
</gene>
<organism evidence="1 2">
    <name type="scientific">Aliivibrio finisterrensis</name>
    <dbReference type="NCBI Taxonomy" id="511998"/>
    <lineage>
        <taxon>Bacteria</taxon>
        <taxon>Pseudomonadati</taxon>
        <taxon>Pseudomonadota</taxon>
        <taxon>Gammaproteobacteria</taxon>
        <taxon>Vibrionales</taxon>
        <taxon>Vibrionaceae</taxon>
        <taxon>Aliivibrio</taxon>
    </lineage>
</organism>
<evidence type="ECO:0000313" key="1">
    <source>
        <dbReference type="EMBL" id="RYU42116.1"/>
    </source>
</evidence>
<sequence>MLDNEFYVVGVYENLQHDIFPTHLSPIIVERTELGFRRWHYKILSPYGIEPMKPIGEFHETLIGLFPYPSYSFIEPRKVTIKSQIVGFSHKEIFVESNRLFMIYNLLKSVLRNYKKFNYLKRAKFTLFNIIT</sequence>
<accession>A0A4Q5K8D8</accession>
<protein>
    <submittedName>
        <fullName evidence="1">Uncharacterized protein</fullName>
    </submittedName>
</protein>
<dbReference type="OrthoDB" id="7066427at2"/>
<dbReference type="AlphaFoldDB" id="A0A4Q5K8D8"/>
<comment type="caution">
    <text evidence="1">The sequence shown here is derived from an EMBL/GenBank/DDBJ whole genome shotgun (WGS) entry which is preliminary data.</text>
</comment>
<dbReference type="Proteomes" id="UP000293465">
    <property type="component" value="Unassembled WGS sequence"/>
</dbReference>
<evidence type="ECO:0000313" key="2">
    <source>
        <dbReference type="Proteomes" id="UP000293465"/>
    </source>
</evidence>
<dbReference type="EMBL" id="SEZJ01000026">
    <property type="protein sequence ID" value="RYU42116.1"/>
    <property type="molecule type" value="Genomic_DNA"/>
</dbReference>
<name>A0A4Q5K8D8_9GAMM</name>
<dbReference type="GeneID" id="56277011"/>
<dbReference type="RefSeq" id="WP_130088310.1">
    <property type="nucleotide sequence ID" value="NZ_SEZJ01000026.1"/>
</dbReference>
<proteinExistence type="predicted"/>
<reference evidence="1 2" key="1">
    <citation type="submission" date="2019-02" db="EMBL/GenBank/DDBJ databases">
        <title>Genome sequences of Aliivibrio finisterrensis strains from farmed Atlantic salmon.</title>
        <authorList>
            <person name="Bowman J.P."/>
        </authorList>
    </citation>
    <scope>NUCLEOTIDE SEQUENCE [LARGE SCALE GENOMIC DNA]</scope>
    <source>
        <strain evidence="1 2">A32</strain>
    </source>
</reference>